<organism evidence="8 9">
    <name type="scientific">Streptomyces sodiiphilus</name>
    <dbReference type="NCBI Taxonomy" id="226217"/>
    <lineage>
        <taxon>Bacteria</taxon>
        <taxon>Bacillati</taxon>
        <taxon>Actinomycetota</taxon>
        <taxon>Actinomycetes</taxon>
        <taxon>Kitasatosporales</taxon>
        <taxon>Streptomycetaceae</taxon>
        <taxon>Streptomyces</taxon>
    </lineage>
</organism>
<dbReference type="Proteomes" id="UP001501303">
    <property type="component" value="Unassembled WGS sequence"/>
</dbReference>
<dbReference type="InterPro" id="IPR027417">
    <property type="entry name" value="P-loop_NTPase"/>
</dbReference>
<keyword evidence="9" id="KW-1185">Reference proteome</keyword>
<dbReference type="SMART" id="SM01043">
    <property type="entry name" value="BTAD"/>
    <property type="match status" value="1"/>
</dbReference>
<evidence type="ECO:0000256" key="3">
    <source>
        <dbReference type="ARBA" id="ARBA00023015"/>
    </source>
</evidence>
<dbReference type="SMART" id="SM00862">
    <property type="entry name" value="Trans_reg_C"/>
    <property type="match status" value="1"/>
</dbReference>
<evidence type="ECO:0000256" key="4">
    <source>
        <dbReference type="ARBA" id="ARBA00023125"/>
    </source>
</evidence>
<name>A0ABN2P2N3_9ACTN</name>
<evidence type="ECO:0000256" key="1">
    <source>
        <dbReference type="ARBA" id="ARBA00005820"/>
    </source>
</evidence>
<dbReference type="PRINTS" id="PR00364">
    <property type="entry name" value="DISEASERSIST"/>
</dbReference>
<dbReference type="Gene3D" id="1.25.40.10">
    <property type="entry name" value="Tetratricopeptide repeat domain"/>
    <property type="match status" value="1"/>
</dbReference>
<evidence type="ECO:0000259" key="7">
    <source>
        <dbReference type="PROSITE" id="PS51755"/>
    </source>
</evidence>
<comment type="similarity">
    <text evidence="1">Belongs to the AfsR/DnrI/RedD regulatory family.</text>
</comment>
<protein>
    <recommendedName>
        <fullName evidence="7">OmpR/PhoB-type domain-containing protein</fullName>
    </recommendedName>
</protein>
<dbReference type="InterPro" id="IPR051677">
    <property type="entry name" value="AfsR-DnrI-RedD_regulator"/>
</dbReference>
<keyword evidence="2" id="KW-0902">Two-component regulatory system</keyword>
<dbReference type="PROSITE" id="PS51755">
    <property type="entry name" value="OMPR_PHOB"/>
    <property type="match status" value="1"/>
</dbReference>
<dbReference type="InterPro" id="IPR011990">
    <property type="entry name" value="TPR-like_helical_dom_sf"/>
</dbReference>
<dbReference type="Gene3D" id="1.10.10.10">
    <property type="entry name" value="Winged helix-like DNA-binding domain superfamily/Winged helix DNA-binding domain"/>
    <property type="match status" value="1"/>
</dbReference>
<keyword evidence="5" id="KW-0804">Transcription</keyword>
<dbReference type="PANTHER" id="PTHR35807">
    <property type="entry name" value="TRANSCRIPTIONAL REGULATOR REDD-RELATED"/>
    <property type="match status" value="1"/>
</dbReference>
<dbReference type="Pfam" id="PF03704">
    <property type="entry name" value="BTAD"/>
    <property type="match status" value="1"/>
</dbReference>
<sequence>MEFRVLGPLEVVEDGRTVHVTAPKLRQVLSLFILRRNSFVKLSEIVDELWPGNPPASAVSTAQTYVYKVRKLLARHGAAGALRSRPGGYLLAVPDTGIDLHAFEAAMDRGRAFLDQSEPAAASQTLAGGLALWRGPALADVTCGELLSAYLTRIEELRLLALELRIEADLRLGRHLELLSELKSLVVAYPLHERFHISLMTALHHAGRRSEALGVYAALRRAMVDGLGLEPGEEVRQLHHELLTAEPAGGQDPGHRPVAPALLLPPSAPDRITAPPAQLPHDIADFTGRARDLRRLTEALTAQPGSGTPRTATPMAVLTGPPGSGTTALAVHTAHRLRPSFPDGQLYADLGGSGTTPCDTAGVLAGLLRSLGVPDGEIPGSIEERSGLFRSTTAGRRLLLVLDDAGTAEEIRPLLPGDPSCAVLITGHRRIHGLPGALHLALEPLDPAEGLALLERAIGPERVEREPRAAAELVRLSSGLPLALRCVAGRLAIRPGEPLHAAAERLRGAPDLSAEFRFGTFDVRSRYEACYRKLGSAEQRLVRMLGMFPRKPFTAETAAGLLGWETPIAERAMEALLDSHLLDIESYGPSGESRYVFPVFVWHHARQHVAAPLPRPAGRPLLSALPSATGQAPPTGRVLLSRLDGQAPPCRRVRRGVRDSP</sequence>
<dbReference type="CDD" id="cd15831">
    <property type="entry name" value="BTAD"/>
    <property type="match status" value="1"/>
</dbReference>
<dbReference type="PANTHER" id="PTHR35807:SF1">
    <property type="entry name" value="TRANSCRIPTIONAL REGULATOR REDD"/>
    <property type="match status" value="1"/>
</dbReference>
<comment type="caution">
    <text evidence="8">The sequence shown here is derived from an EMBL/GenBank/DDBJ whole genome shotgun (WGS) entry which is preliminary data.</text>
</comment>
<dbReference type="EMBL" id="BAAAMJ010000018">
    <property type="protein sequence ID" value="GAA1910728.1"/>
    <property type="molecule type" value="Genomic_DNA"/>
</dbReference>
<keyword evidence="4 6" id="KW-0238">DNA-binding</keyword>
<dbReference type="InterPro" id="IPR036388">
    <property type="entry name" value="WH-like_DNA-bd_sf"/>
</dbReference>
<feature type="DNA-binding region" description="OmpR/PhoB-type" evidence="6">
    <location>
        <begin position="1"/>
        <end position="93"/>
    </location>
</feature>
<evidence type="ECO:0000256" key="5">
    <source>
        <dbReference type="ARBA" id="ARBA00023163"/>
    </source>
</evidence>
<proteinExistence type="inferred from homology"/>
<evidence type="ECO:0000256" key="2">
    <source>
        <dbReference type="ARBA" id="ARBA00023012"/>
    </source>
</evidence>
<feature type="domain" description="OmpR/PhoB-type" evidence="7">
    <location>
        <begin position="1"/>
        <end position="93"/>
    </location>
</feature>
<keyword evidence="3" id="KW-0805">Transcription regulation</keyword>
<evidence type="ECO:0000313" key="8">
    <source>
        <dbReference type="EMBL" id="GAA1910728.1"/>
    </source>
</evidence>
<dbReference type="InterPro" id="IPR001867">
    <property type="entry name" value="OmpR/PhoB-type_DNA-bd"/>
</dbReference>
<accession>A0ABN2P2N3</accession>
<dbReference type="SUPFAM" id="SSF52540">
    <property type="entry name" value="P-loop containing nucleoside triphosphate hydrolases"/>
    <property type="match status" value="1"/>
</dbReference>
<dbReference type="InterPro" id="IPR016032">
    <property type="entry name" value="Sig_transdc_resp-reg_C-effctor"/>
</dbReference>
<dbReference type="InterPro" id="IPR005158">
    <property type="entry name" value="BTAD"/>
</dbReference>
<evidence type="ECO:0000313" key="9">
    <source>
        <dbReference type="Proteomes" id="UP001501303"/>
    </source>
</evidence>
<dbReference type="Gene3D" id="3.40.50.300">
    <property type="entry name" value="P-loop containing nucleotide triphosphate hydrolases"/>
    <property type="match status" value="1"/>
</dbReference>
<gene>
    <name evidence="8" type="ORF">GCM10009716_20610</name>
</gene>
<reference evidence="8 9" key="1">
    <citation type="journal article" date="2019" name="Int. J. Syst. Evol. Microbiol.">
        <title>The Global Catalogue of Microorganisms (GCM) 10K type strain sequencing project: providing services to taxonomists for standard genome sequencing and annotation.</title>
        <authorList>
            <consortium name="The Broad Institute Genomics Platform"/>
            <consortium name="The Broad Institute Genome Sequencing Center for Infectious Disease"/>
            <person name="Wu L."/>
            <person name="Ma J."/>
        </authorList>
    </citation>
    <scope>NUCLEOTIDE SEQUENCE [LARGE SCALE GENOMIC DNA]</scope>
    <source>
        <strain evidence="8 9">JCM 13581</strain>
    </source>
</reference>
<dbReference type="SUPFAM" id="SSF48452">
    <property type="entry name" value="TPR-like"/>
    <property type="match status" value="1"/>
</dbReference>
<dbReference type="SUPFAM" id="SSF46894">
    <property type="entry name" value="C-terminal effector domain of the bipartite response regulators"/>
    <property type="match status" value="1"/>
</dbReference>
<evidence type="ECO:0000256" key="6">
    <source>
        <dbReference type="PROSITE-ProRule" id="PRU01091"/>
    </source>
</evidence>